<dbReference type="InterPro" id="IPR016181">
    <property type="entry name" value="Acyl_CoA_acyltransferase"/>
</dbReference>
<dbReference type="Gene3D" id="3.40.630.30">
    <property type="match status" value="1"/>
</dbReference>
<dbReference type="RefSeq" id="WP_193179435.1">
    <property type="nucleotide sequence ID" value="NZ_JACVXA010000006.1"/>
</dbReference>
<evidence type="ECO:0000313" key="2">
    <source>
        <dbReference type="EMBL" id="MBE3637159.1"/>
    </source>
</evidence>
<feature type="domain" description="N-acetyltransferase" evidence="1">
    <location>
        <begin position="10"/>
        <end position="151"/>
    </location>
</feature>
<reference evidence="2" key="1">
    <citation type="submission" date="2020-09" db="EMBL/GenBank/DDBJ databases">
        <title>A novel bacterium of genus Mangrovicoccus, isolated from South China Sea.</title>
        <authorList>
            <person name="Huang H."/>
            <person name="Mo K."/>
            <person name="Hu Y."/>
        </authorList>
    </citation>
    <scope>NUCLEOTIDE SEQUENCE</scope>
    <source>
        <strain evidence="2">HB182678</strain>
    </source>
</reference>
<sequence length="180" mass="19392">MTGPILTRRLVLRQAQPADAGWIAAQIARPEVHRWLRGVPCPYGHDEAAEWVLQSRRLKARRIIECGGAPLGAVSLSGPLGYWLRPEAWGQGIATEAAAAMIERHFAEGGGAIGADYLVGNAASARVLDRLGFRALGRDVVHSEYWRAPVELVCLRLAPGDWPPGGPARPPVASLPDRPC</sequence>
<dbReference type="GO" id="GO:0016747">
    <property type="term" value="F:acyltransferase activity, transferring groups other than amino-acyl groups"/>
    <property type="evidence" value="ECO:0007669"/>
    <property type="project" value="InterPro"/>
</dbReference>
<dbReference type="AlphaFoldDB" id="A0A8J6YVV2"/>
<keyword evidence="3" id="KW-1185">Reference proteome</keyword>
<protein>
    <submittedName>
        <fullName evidence="2">GNAT family N-acetyltransferase</fullName>
    </submittedName>
</protein>
<gene>
    <name evidence="2" type="ORF">ICN82_02935</name>
</gene>
<dbReference type="PROSITE" id="PS51186">
    <property type="entry name" value="GNAT"/>
    <property type="match status" value="1"/>
</dbReference>
<dbReference type="InterPro" id="IPR000182">
    <property type="entry name" value="GNAT_dom"/>
</dbReference>
<evidence type="ECO:0000313" key="3">
    <source>
        <dbReference type="Proteomes" id="UP000609121"/>
    </source>
</evidence>
<dbReference type="SUPFAM" id="SSF55729">
    <property type="entry name" value="Acyl-CoA N-acyltransferases (Nat)"/>
    <property type="match status" value="1"/>
</dbReference>
<organism evidence="2 3">
    <name type="scientific">Mangrovicoccus algicola</name>
    <dbReference type="NCBI Taxonomy" id="2771008"/>
    <lineage>
        <taxon>Bacteria</taxon>
        <taxon>Pseudomonadati</taxon>
        <taxon>Pseudomonadota</taxon>
        <taxon>Alphaproteobacteria</taxon>
        <taxon>Rhodobacterales</taxon>
        <taxon>Paracoccaceae</taxon>
        <taxon>Mangrovicoccus</taxon>
    </lineage>
</organism>
<accession>A0A8J6YVV2</accession>
<evidence type="ECO:0000259" key="1">
    <source>
        <dbReference type="PROSITE" id="PS51186"/>
    </source>
</evidence>
<comment type="caution">
    <text evidence="2">The sequence shown here is derived from an EMBL/GenBank/DDBJ whole genome shotgun (WGS) entry which is preliminary data.</text>
</comment>
<proteinExistence type="predicted"/>
<dbReference type="Pfam" id="PF13302">
    <property type="entry name" value="Acetyltransf_3"/>
    <property type="match status" value="1"/>
</dbReference>
<dbReference type="Proteomes" id="UP000609121">
    <property type="component" value="Unassembled WGS sequence"/>
</dbReference>
<dbReference type="EMBL" id="JACVXA010000006">
    <property type="protein sequence ID" value="MBE3637159.1"/>
    <property type="molecule type" value="Genomic_DNA"/>
</dbReference>
<dbReference type="InterPro" id="IPR051531">
    <property type="entry name" value="N-acetyltransferase"/>
</dbReference>
<dbReference type="PANTHER" id="PTHR43792">
    <property type="entry name" value="GNAT FAMILY, PUTATIVE (AFU_ORTHOLOGUE AFUA_3G00765)-RELATED-RELATED"/>
    <property type="match status" value="1"/>
</dbReference>
<name>A0A8J6YVV2_9RHOB</name>